<evidence type="ECO:0000256" key="1">
    <source>
        <dbReference type="ARBA" id="ARBA00023098"/>
    </source>
</evidence>
<feature type="transmembrane region" description="Helical" evidence="3">
    <location>
        <begin position="239"/>
        <end position="262"/>
    </location>
</feature>
<feature type="region of interest" description="Disordered" evidence="2">
    <location>
        <begin position="1"/>
        <end position="28"/>
    </location>
</feature>
<organism evidence="5 6">
    <name type="scientific">Lysobacter brunescens</name>
    <dbReference type="NCBI Taxonomy" id="262323"/>
    <lineage>
        <taxon>Bacteria</taxon>
        <taxon>Pseudomonadati</taxon>
        <taxon>Pseudomonadota</taxon>
        <taxon>Gammaproteobacteria</taxon>
        <taxon>Lysobacterales</taxon>
        <taxon>Lysobacteraceae</taxon>
        <taxon>Lysobacter</taxon>
    </lineage>
</organism>
<dbReference type="Gene3D" id="3.40.1090.10">
    <property type="entry name" value="Cytosolic phospholipase A2 catalytic domain"/>
    <property type="match status" value="2"/>
</dbReference>
<feature type="transmembrane region" description="Helical" evidence="3">
    <location>
        <begin position="149"/>
        <end position="175"/>
    </location>
</feature>
<keyword evidence="1" id="KW-0443">Lipid metabolism</keyword>
<dbReference type="Pfam" id="PF01734">
    <property type="entry name" value="Patatin"/>
    <property type="match status" value="1"/>
</dbReference>
<feature type="transmembrane region" description="Helical" evidence="3">
    <location>
        <begin position="335"/>
        <end position="353"/>
    </location>
</feature>
<feature type="transmembrane region" description="Helical" evidence="3">
    <location>
        <begin position="292"/>
        <end position="314"/>
    </location>
</feature>
<accession>A0ABW2Y7B7</accession>
<dbReference type="InterPro" id="IPR016035">
    <property type="entry name" value="Acyl_Trfase/lysoPLipase"/>
</dbReference>
<keyword evidence="3" id="KW-0472">Membrane</keyword>
<evidence type="ECO:0000313" key="6">
    <source>
        <dbReference type="Proteomes" id="UP001597110"/>
    </source>
</evidence>
<name>A0ABW2Y7B7_9GAMM</name>
<dbReference type="PANTHER" id="PTHR10728:SF40">
    <property type="entry name" value="PATATIN FAMILY PROTEIN"/>
    <property type="match status" value="1"/>
</dbReference>
<proteinExistence type="predicted"/>
<feature type="transmembrane region" description="Helical" evidence="3">
    <location>
        <begin position="406"/>
        <end position="429"/>
    </location>
</feature>
<evidence type="ECO:0000313" key="5">
    <source>
        <dbReference type="EMBL" id="MFD0724267.1"/>
    </source>
</evidence>
<dbReference type="PANTHER" id="PTHR10728">
    <property type="entry name" value="CYTOSOLIC PHOSPHOLIPASE A2"/>
    <property type="match status" value="1"/>
</dbReference>
<dbReference type="RefSeq" id="WP_386821939.1">
    <property type="nucleotide sequence ID" value="NZ_JBHTIF010000001.1"/>
</dbReference>
<keyword evidence="6" id="KW-1185">Reference proteome</keyword>
<feature type="transmembrane region" description="Helical" evidence="3">
    <location>
        <begin position="195"/>
        <end position="218"/>
    </location>
</feature>
<dbReference type="EMBL" id="JBHTIF010000001">
    <property type="protein sequence ID" value="MFD0724267.1"/>
    <property type="molecule type" value="Genomic_DNA"/>
</dbReference>
<dbReference type="Proteomes" id="UP001597110">
    <property type="component" value="Unassembled WGS sequence"/>
</dbReference>
<reference evidence="6" key="1">
    <citation type="journal article" date="2019" name="Int. J. Syst. Evol. Microbiol.">
        <title>The Global Catalogue of Microorganisms (GCM) 10K type strain sequencing project: providing services to taxonomists for standard genome sequencing and annotation.</title>
        <authorList>
            <consortium name="The Broad Institute Genomics Platform"/>
            <consortium name="The Broad Institute Genome Sequencing Center for Infectious Disease"/>
            <person name="Wu L."/>
            <person name="Ma J."/>
        </authorList>
    </citation>
    <scope>NUCLEOTIDE SEQUENCE [LARGE SCALE GENOMIC DNA]</scope>
    <source>
        <strain evidence="6">CCUG 55585</strain>
    </source>
</reference>
<feature type="transmembrane region" description="Helical" evidence="3">
    <location>
        <begin position="365"/>
        <end position="385"/>
    </location>
</feature>
<gene>
    <name evidence="5" type="ORF">ACFQ0E_01515</name>
</gene>
<comment type="caution">
    <text evidence="5">The sequence shown here is derived from an EMBL/GenBank/DDBJ whole genome shotgun (WGS) entry which is preliminary data.</text>
</comment>
<keyword evidence="3" id="KW-0812">Transmembrane</keyword>
<feature type="domain" description="PNPLA" evidence="4">
    <location>
        <begin position="55"/>
        <end position="122"/>
    </location>
</feature>
<evidence type="ECO:0000256" key="2">
    <source>
        <dbReference type="SAM" id="MobiDB-lite"/>
    </source>
</evidence>
<evidence type="ECO:0000259" key="4">
    <source>
        <dbReference type="Pfam" id="PF01734"/>
    </source>
</evidence>
<protein>
    <submittedName>
        <fullName evidence="5">Patatin-like phospholipase family protein</fullName>
    </submittedName>
</protein>
<keyword evidence="3" id="KW-1133">Transmembrane helix</keyword>
<evidence type="ECO:0000256" key="3">
    <source>
        <dbReference type="SAM" id="Phobius"/>
    </source>
</evidence>
<dbReference type="SUPFAM" id="SSF52151">
    <property type="entry name" value="FabD/lysophospholipase-like"/>
    <property type="match status" value="2"/>
</dbReference>
<dbReference type="InterPro" id="IPR002641">
    <property type="entry name" value="PNPLA_dom"/>
</dbReference>
<sequence length="1395" mass="149776">MSTTGDNARDPEVAAATDTPRPFAGRISDAEHDALRARRARNGDSADDGTPLIGLALSGGGIRSATFCLGLLRGLAQRGLLKRFDYLSTVSGGGYIGAMFARLVSVLGIDRAQALLARSDSIPLSWLRRYGRYLAPMGARDFGIGIATYLRAIIAVHMEFAMMAMVVGLLATSAYTLDAQVGALDAGAWSGWGSIWWPLAVASWLAVAPGLLVLYWMVRVDARTPRSPVRSTESRIDQPARIGAVDALLILGSGALGISLVAGWGEDWTDAVGAWFSGGAGGRWPALPGPTWSLGIGIGLVGIGAAGVAAMLRLTRARRAGDPVSLPAARRILTAWLRGINLMAVVLAALGLLDWLSWELHKILSASYAGLFGGLGLGGAFLLAIRSLSEPLQRTIQSSRSASADLLPRLVNIAGYTLAFGLVLLWTTLVQHLIYGGFSLGDCQPSLPVAACDALVSSAGWRWLFVALLPLAWFFATGWNADNANASSLHNMYAARLARAYLGAANVERFGGEDALQASAADTSPEALSDVTAVDESDDVPLRAHRPTEQGGPIHLINVCLNQTRGHQTRLYNADRKGVPMVLSGYGIDVGHKPLPDATLDGIGGLARWVGISGAAASPGAGVNTTPGWAALLFLAGARLGYWLNLGDAWAALERGMVARAPRWWELRFAKMLRLYAEFRAAYAGPLAPDWYLSDGGHFDNTGVHPLLQRQLDLIVLADCGADPKFEYADLENLVRKARIDYGAEIEFYRAEEANRRFGPPAGEGAAARLVYLSPQELVDNHTARGVLLARILYRADAQGRRREGTLLVFKPNLHALLDVDILAYARRRRDFPQQGTGDQFFDEAQWESYHRLGEDFGTELGAAMLARLPGWSQSVLLPPDRQLRIATSSLSKPHDESRPFWKLQTQQAAVGALSLGALVAVLMPVWQAFDEWRSEQARNRETLATLLDKAEGIFRVASQRTLEQRAYEAMIDALSPSGTDMGAGTDDAATAPARFRAFDAYAGSDPVAGRLLKDLAATLEPMRATLQSGTVDAAAFAQRVDALASVLRQRRHAMPDPASYSDRMAIARFRQLSDTVRGDDSDVRIAKAFLVMAAKTCGNPTDTHVRPEVLCGELRGNDTRDLDPSAYWVRLREDEHLDAGPTLRYAVAEPVVAPVAARLPVVAAQDKGTTTDAVASQVVTPPMPTAVVKTDPSTSTDIADAATVATVTTPDRDVAMTETRRLDPRRLKILRSVPASVATTPAATMPAAALSVALPADAWPARLARSCPGSRKQLFVHIHEESARAPLAGLAWDSIAATFRMQGIENVSITSAAQGREAPRPHPVPTLLVHDLRRNGDCAAALTEWIATQWPQRDASLEFRIRGLPRGYTGRPGVIELWWPPQDAQAGIGAKGGP</sequence>